<evidence type="ECO:0000313" key="7">
    <source>
        <dbReference type="Proteomes" id="UP000620147"/>
    </source>
</evidence>
<keyword evidence="3 4" id="KW-0732">Signal</keyword>
<gene>
    <name evidence="6" type="ORF">BUFA31_14210</name>
</gene>
<feature type="domain" description="Periplasmic binding protein" evidence="5">
    <location>
        <begin position="44"/>
        <end position="306"/>
    </location>
</feature>
<reference evidence="6 7" key="1">
    <citation type="submission" date="2020-06" db="EMBL/GenBank/DDBJ databases">
        <title>Characterization of fructooligosaccharide metabolism and fructooligosaccharide-degrading enzymes in human commensal butyrate producers.</title>
        <authorList>
            <person name="Tanno H."/>
            <person name="Fujii T."/>
            <person name="Hirano K."/>
            <person name="Maeno S."/>
            <person name="Tonozuka T."/>
            <person name="Sakamoto M."/>
            <person name="Ohkuma M."/>
            <person name="Tochio T."/>
            <person name="Endo A."/>
        </authorList>
    </citation>
    <scope>NUCLEOTIDE SEQUENCE [LARGE SCALE GENOMIC DNA]</scope>
    <source>
        <strain evidence="6 7">JCM 31056</strain>
    </source>
</reference>
<dbReference type="Gene3D" id="3.40.50.2300">
    <property type="match status" value="2"/>
</dbReference>
<proteinExistence type="inferred from homology"/>
<name>A0ABQ1DZW1_9FIRM</name>
<protein>
    <recommendedName>
        <fullName evidence="5">Periplasmic binding protein domain-containing protein</fullName>
    </recommendedName>
</protein>
<accession>A0ABQ1DZW1</accession>
<dbReference type="Pfam" id="PF13407">
    <property type="entry name" value="Peripla_BP_4"/>
    <property type="match status" value="1"/>
</dbReference>
<comment type="subcellular location">
    <subcellularLocation>
        <location evidence="1">Cell envelope</location>
    </subcellularLocation>
</comment>
<evidence type="ECO:0000313" key="6">
    <source>
        <dbReference type="EMBL" id="GFO88257.1"/>
    </source>
</evidence>
<dbReference type="SUPFAM" id="SSF53822">
    <property type="entry name" value="Periplasmic binding protein-like I"/>
    <property type="match status" value="1"/>
</dbReference>
<evidence type="ECO:0000256" key="3">
    <source>
        <dbReference type="ARBA" id="ARBA00022729"/>
    </source>
</evidence>
<dbReference type="InterPro" id="IPR025997">
    <property type="entry name" value="SBP_2_dom"/>
</dbReference>
<dbReference type="RefSeq" id="WP_118728727.1">
    <property type="nucleotide sequence ID" value="NZ_BLYJ01000015.1"/>
</dbReference>
<evidence type="ECO:0000256" key="4">
    <source>
        <dbReference type="SAM" id="SignalP"/>
    </source>
</evidence>
<evidence type="ECO:0000256" key="1">
    <source>
        <dbReference type="ARBA" id="ARBA00004196"/>
    </source>
</evidence>
<dbReference type="PROSITE" id="PS51257">
    <property type="entry name" value="PROKAR_LIPOPROTEIN"/>
    <property type="match status" value="1"/>
</dbReference>
<keyword evidence="7" id="KW-1185">Reference proteome</keyword>
<dbReference type="PANTHER" id="PTHR46847:SF1">
    <property type="entry name" value="D-ALLOSE-BINDING PERIPLASMIC PROTEIN-RELATED"/>
    <property type="match status" value="1"/>
</dbReference>
<organism evidence="6 7">
    <name type="scientific">Butyricicoccus faecihominis</name>
    <dbReference type="NCBI Taxonomy" id="1712515"/>
    <lineage>
        <taxon>Bacteria</taxon>
        <taxon>Bacillati</taxon>
        <taxon>Bacillota</taxon>
        <taxon>Clostridia</taxon>
        <taxon>Eubacteriales</taxon>
        <taxon>Butyricicoccaceae</taxon>
        <taxon>Butyricicoccus</taxon>
    </lineage>
</organism>
<sequence length="345" mass="36993">MKKRLLATLLAASVAVAMAACGRGGSSSGGGDSADGGEKLNKLGYISAAWSDDYCKRLNDAIVEHGPEYGFEVEALNASPNGMADVTGYIEATEALAQKNIDAILCQPLFSVPDMLMQFQQKDVKVGFVNIVPQISDSSKDLDFCYAGSSEEAIGAQLAESMSSGLKDGAKICVICLPYGQDNAAGRLKGLQDWFAANRPDIEILEVNYVERNEATLAQSIFEDWIQKYGVGGFDGVATQSSMQTQGIVESMKALGLNNTNFILGGISASSSDWIKEGTEYCDLYQDPDLEATTALDMMRHMVDGTTDELEFMDNAPTKNFVNVSMTTLNADNMDEYTSSALAAK</sequence>
<dbReference type="PANTHER" id="PTHR46847">
    <property type="entry name" value="D-ALLOSE-BINDING PERIPLASMIC PROTEIN-RELATED"/>
    <property type="match status" value="1"/>
</dbReference>
<evidence type="ECO:0000259" key="5">
    <source>
        <dbReference type="Pfam" id="PF13407"/>
    </source>
</evidence>
<comment type="caution">
    <text evidence="6">The sequence shown here is derived from an EMBL/GenBank/DDBJ whole genome shotgun (WGS) entry which is preliminary data.</text>
</comment>
<dbReference type="InterPro" id="IPR028082">
    <property type="entry name" value="Peripla_BP_I"/>
</dbReference>
<dbReference type="Proteomes" id="UP000620147">
    <property type="component" value="Unassembled WGS sequence"/>
</dbReference>
<dbReference type="CDD" id="cd01536">
    <property type="entry name" value="PBP1_ABC_sugar_binding-like"/>
    <property type="match status" value="1"/>
</dbReference>
<comment type="similarity">
    <text evidence="2">Belongs to the bacterial solute-binding protein 2 family.</text>
</comment>
<feature type="signal peptide" evidence="4">
    <location>
        <begin position="1"/>
        <end position="19"/>
    </location>
</feature>
<feature type="chain" id="PRO_5046218975" description="Periplasmic binding protein domain-containing protein" evidence="4">
    <location>
        <begin position="20"/>
        <end position="345"/>
    </location>
</feature>
<dbReference type="EMBL" id="BLYJ01000015">
    <property type="protein sequence ID" value="GFO88257.1"/>
    <property type="molecule type" value="Genomic_DNA"/>
</dbReference>
<evidence type="ECO:0000256" key="2">
    <source>
        <dbReference type="ARBA" id="ARBA00007639"/>
    </source>
</evidence>